<accession>G0S091</accession>
<dbReference type="GO" id="GO:0006465">
    <property type="term" value="P:signal peptide processing"/>
    <property type="evidence" value="ECO:0007669"/>
    <property type="project" value="InterPro"/>
</dbReference>
<dbReference type="RefSeq" id="XP_006691443.1">
    <property type="nucleotide sequence ID" value="XM_006691380.1"/>
</dbReference>
<keyword evidence="12" id="KW-1185">Reference proteome</keyword>
<evidence type="ECO:0000256" key="4">
    <source>
        <dbReference type="ARBA" id="ARBA00022692"/>
    </source>
</evidence>
<feature type="compositionally biased region" description="Polar residues" evidence="9">
    <location>
        <begin position="184"/>
        <end position="198"/>
    </location>
</feature>
<comment type="function">
    <text evidence="8">Component of the signal peptidase complex (SPC) which catalyzes the cleavage of N-terminal signal sequences from nascent proteins as they are translocated into the lumen of the endoplasmic reticulum. Enhances the enzymatic activity of SPC and facilitates the interactions between different components of the translocation site.</text>
</comment>
<keyword evidence="5" id="KW-0256">Endoplasmic reticulum</keyword>
<evidence type="ECO:0000256" key="6">
    <source>
        <dbReference type="ARBA" id="ARBA00022989"/>
    </source>
</evidence>
<comment type="similarity">
    <text evidence="2">Belongs to the SPCS2 family.</text>
</comment>
<dbReference type="OrthoDB" id="29558at2759"/>
<dbReference type="AlphaFoldDB" id="G0S091"/>
<evidence type="ECO:0000256" key="9">
    <source>
        <dbReference type="SAM" id="MobiDB-lite"/>
    </source>
</evidence>
<dbReference type="KEGG" id="cthr:CTHT_0009190"/>
<dbReference type="STRING" id="759272.G0S091"/>
<feature type="transmembrane region" description="Helical" evidence="10">
    <location>
        <begin position="42"/>
        <end position="60"/>
    </location>
</feature>
<comment type="subcellular location">
    <subcellularLocation>
        <location evidence="1">Endoplasmic reticulum membrane</location>
        <topology evidence="1">Multi-pass membrane protein</topology>
    </subcellularLocation>
</comment>
<evidence type="ECO:0000256" key="10">
    <source>
        <dbReference type="SAM" id="Phobius"/>
    </source>
</evidence>
<evidence type="ECO:0000256" key="7">
    <source>
        <dbReference type="ARBA" id="ARBA00023136"/>
    </source>
</evidence>
<evidence type="ECO:0000256" key="8">
    <source>
        <dbReference type="ARBA" id="ARBA00045608"/>
    </source>
</evidence>
<keyword evidence="6 10" id="KW-1133">Transmembrane helix</keyword>
<evidence type="ECO:0000256" key="3">
    <source>
        <dbReference type="ARBA" id="ARBA00017057"/>
    </source>
</evidence>
<dbReference type="Pfam" id="PF06703">
    <property type="entry name" value="SPC25"/>
    <property type="match status" value="1"/>
</dbReference>
<sequence>MANSQDKINVYNLADLKNNSDDAIPNYLNSLGFRQSHRLIDVRLALGYSAFAVAAACFVWDHKYGFEATKYLTAVAVAVYTLLNGALTAWIMWVERGTVYVGEAPQTRETIRISTATKKNVPTYFVTVEITPKDGKGKKQTIEISRPFAEWFDAAGRFVAVPFQTMLATAVPVIGKSDPKRVATSAQGPGETSSTPAYTPQMLDLLAKASGSASGVTAEAVTGTDVKTGGKRRKA</sequence>
<dbReference type="OMA" id="KHACDDA"/>
<keyword evidence="4 10" id="KW-0812">Transmembrane</keyword>
<dbReference type="PANTHER" id="PTHR13085">
    <property type="entry name" value="MICROSOMAL SIGNAL PEPTIDASE 25 KDA SUBUNIT"/>
    <property type="match status" value="1"/>
</dbReference>
<reference evidence="11 12" key="1">
    <citation type="journal article" date="2011" name="Cell">
        <title>Insight into structure and assembly of the nuclear pore complex by utilizing the genome of a eukaryotic thermophile.</title>
        <authorList>
            <person name="Amlacher S."/>
            <person name="Sarges P."/>
            <person name="Flemming D."/>
            <person name="van Noort V."/>
            <person name="Kunze R."/>
            <person name="Devos D.P."/>
            <person name="Arumugam M."/>
            <person name="Bork P."/>
            <person name="Hurt E."/>
        </authorList>
    </citation>
    <scope>NUCLEOTIDE SEQUENCE [LARGE SCALE GENOMIC DNA]</scope>
    <source>
        <strain evidence="12">DSM 1495 / CBS 144.50 / IMI 039719</strain>
    </source>
</reference>
<dbReference type="Proteomes" id="UP000008066">
    <property type="component" value="Unassembled WGS sequence"/>
</dbReference>
<dbReference type="PANTHER" id="PTHR13085:SF0">
    <property type="entry name" value="SIGNAL PEPTIDASE COMPLEX SUBUNIT 2"/>
    <property type="match status" value="1"/>
</dbReference>
<dbReference type="eggNOG" id="ENOG502S23I">
    <property type="taxonomic scope" value="Eukaryota"/>
</dbReference>
<dbReference type="GeneID" id="18254957"/>
<keyword evidence="7 10" id="KW-0472">Membrane</keyword>
<feature type="region of interest" description="Disordered" evidence="9">
    <location>
        <begin position="179"/>
        <end position="199"/>
    </location>
</feature>
<proteinExistence type="inferred from homology"/>
<evidence type="ECO:0000313" key="12">
    <source>
        <dbReference type="Proteomes" id="UP000008066"/>
    </source>
</evidence>
<dbReference type="InterPro" id="IPR009582">
    <property type="entry name" value="Spc2/SPCS2"/>
</dbReference>
<feature type="transmembrane region" description="Helical" evidence="10">
    <location>
        <begin position="72"/>
        <end position="93"/>
    </location>
</feature>
<gene>
    <name evidence="11" type="ORF">CTHT_0009190</name>
</gene>
<organism evidence="12">
    <name type="scientific">Chaetomium thermophilum (strain DSM 1495 / CBS 144.50 / IMI 039719)</name>
    <name type="common">Thermochaetoides thermophila</name>
    <dbReference type="NCBI Taxonomy" id="759272"/>
    <lineage>
        <taxon>Eukaryota</taxon>
        <taxon>Fungi</taxon>
        <taxon>Dikarya</taxon>
        <taxon>Ascomycota</taxon>
        <taxon>Pezizomycotina</taxon>
        <taxon>Sordariomycetes</taxon>
        <taxon>Sordariomycetidae</taxon>
        <taxon>Sordariales</taxon>
        <taxon>Chaetomiaceae</taxon>
        <taxon>Thermochaetoides</taxon>
    </lineage>
</organism>
<evidence type="ECO:0000313" key="11">
    <source>
        <dbReference type="EMBL" id="EGS23252.1"/>
    </source>
</evidence>
<feature type="region of interest" description="Disordered" evidence="9">
    <location>
        <begin position="212"/>
        <end position="235"/>
    </location>
</feature>
<dbReference type="GO" id="GO:0045047">
    <property type="term" value="P:protein targeting to ER"/>
    <property type="evidence" value="ECO:0007669"/>
    <property type="project" value="TreeGrafter"/>
</dbReference>
<evidence type="ECO:0000256" key="1">
    <source>
        <dbReference type="ARBA" id="ARBA00004477"/>
    </source>
</evidence>
<evidence type="ECO:0000256" key="2">
    <source>
        <dbReference type="ARBA" id="ARBA00007324"/>
    </source>
</evidence>
<name>G0S091_CHATD</name>
<evidence type="ECO:0000256" key="5">
    <source>
        <dbReference type="ARBA" id="ARBA00022824"/>
    </source>
</evidence>
<dbReference type="EMBL" id="GL988037">
    <property type="protein sequence ID" value="EGS23252.1"/>
    <property type="molecule type" value="Genomic_DNA"/>
</dbReference>
<dbReference type="HOGENOM" id="CLU_089740_0_0_1"/>
<dbReference type="GO" id="GO:0005787">
    <property type="term" value="C:signal peptidase complex"/>
    <property type="evidence" value="ECO:0007669"/>
    <property type="project" value="InterPro"/>
</dbReference>
<protein>
    <recommendedName>
        <fullName evidence="3">Signal peptidase complex subunit 2</fullName>
    </recommendedName>
</protein>